<evidence type="ECO:0000313" key="1">
    <source>
        <dbReference type="EMBL" id="AOM81769.1"/>
    </source>
</evidence>
<keyword evidence="2" id="KW-1185">Reference proteome</keyword>
<dbReference type="AlphaFoldDB" id="A0A1D7QRZ7"/>
<evidence type="ECO:0000313" key="2">
    <source>
        <dbReference type="Proteomes" id="UP000094463"/>
    </source>
</evidence>
<dbReference type="EMBL" id="CP012502">
    <property type="protein sequence ID" value="AOM81769.1"/>
    <property type="molecule type" value="Genomic_DNA"/>
</dbReference>
<proteinExistence type="predicted"/>
<organism evidence="1 2">
    <name type="scientific">Salisediminibacterium beveridgei</name>
    <dbReference type="NCBI Taxonomy" id="632773"/>
    <lineage>
        <taxon>Bacteria</taxon>
        <taxon>Bacillati</taxon>
        <taxon>Bacillota</taxon>
        <taxon>Bacilli</taxon>
        <taxon>Bacillales</taxon>
        <taxon>Bacillaceae</taxon>
        <taxon>Salisediminibacterium</taxon>
    </lineage>
</organism>
<protein>
    <submittedName>
        <fullName evidence="1">Uncharacterized protein</fullName>
    </submittedName>
</protein>
<dbReference type="Proteomes" id="UP000094463">
    <property type="component" value="Chromosome"/>
</dbReference>
<reference evidence="1 2" key="1">
    <citation type="submission" date="2015-08" db="EMBL/GenBank/DDBJ databases">
        <title>The complete genome sequence of Bacillus beveridgei MLTeJB.</title>
        <authorList>
            <person name="Hanson T.E."/>
            <person name="Mesa C."/>
            <person name="Basesman S.M."/>
            <person name="Oremland R.S."/>
        </authorList>
    </citation>
    <scope>NUCLEOTIDE SEQUENCE [LARGE SCALE GENOMIC DNA]</scope>
    <source>
        <strain evidence="1 2">MLTeJB</strain>
    </source>
</reference>
<name>A0A1D7QRZ7_9BACI</name>
<dbReference type="KEGG" id="bbev:BBEV_0375"/>
<gene>
    <name evidence="1" type="ORF">BBEV_0375</name>
</gene>
<accession>A0A1D7QRZ7</accession>
<dbReference type="STRING" id="632773.BBEV_0375"/>
<sequence>MTKTQGFLTAFIRSKLPKWQAFLYKKSTLPMPNANNTNGFRSSVQNIATIYERIQFVSAFFFV</sequence>